<dbReference type="InterPro" id="IPR045794">
    <property type="entry name" value="Trypco1"/>
</dbReference>
<dbReference type="AlphaFoldDB" id="A0A1Z4LPU6"/>
<organism evidence="2 3">
    <name type="scientific">Calothrix parasitica NIES-267</name>
    <dbReference type="NCBI Taxonomy" id="1973488"/>
    <lineage>
        <taxon>Bacteria</taxon>
        <taxon>Bacillati</taxon>
        <taxon>Cyanobacteriota</taxon>
        <taxon>Cyanophyceae</taxon>
        <taxon>Nostocales</taxon>
        <taxon>Calotrichaceae</taxon>
        <taxon>Calothrix</taxon>
    </lineage>
</organism>
<dbReference type="EMBL" id="AP018227">
    <property type="protein sequence ID" value="BAY83118.1"/>
    <property type="molecule type" value="Genomic_DNA"/>
</dbReference>
<feature type="domain" description="Trypsin-co-occurring" evidence="1">
    <location>
        <begin position="9"/>
        <end position="109"/>
    </location>
</feature>
<dbReference type="Pfam" id="PF19493">
    <property type="entry name" value="Trypco1"/>
    <property type="match status" value="1"/>
</dbReference>
<evidence type="ECO:0000259" key="1">
    <source>
        <dbReference type="Pfam" id="PF19493"/>
    </source>
</evidence>
<dbReference type="Proteomes" id="UP000218418">
    <property type="component" value="Chromosome"/>
</dbReference>
<dbReference type="OrthoDB" id="428612at2"/>
<sequence length="118" mass="13052">MSTKLTKIQGDDGEDIYIQYDDEEADELQAVGYIDDIQERTEKMKKAMLSTVRGYSRMVLDSVKQGMTDKLAPSKVTMEFGLQAGGETGVPFVTKGTTQANVKVLIEWDLSQGKKPSP</sequence>
<evidence type="ECO:0000313" key="3">
    <source>
        <dbReference type="Proteomes" id="UP000218418"/>
    </source>
</evidence>
<evidence type="ECO:0000313" key="2">
    <source>
        <dbReference type="EMBL" id="BAY83118.1"/>
    </source>
</evidence>
<gene>
    <name evidence="2" type="ORF">NIES267_26040</name>
</gene>
<keyword evidence="3" id="KW-1185">Reference proteome</keyword>
<name>A0A1Z4LPU6_9CYAN</name>
<reference evidence="2 3" key="1">
    <citation type="submission" date="2017-06" db="EMBL/GenBank/DDBJ databases">
        <title>Genome sequencing of cyanobaciteial culture collection at National Institute for Environmental Studies (NIES).</title>
        <authorList>
            <person name="Hirose Y."/>
            <person name="Shimura Y."/>
            <person name="Fujisawa T."/>
            <person name="Nakamura Y."/>
            <person name="Kawachi M."/>
        </authorList>
    </citation>
    <scope>NUCLEOTIDE SEQUENCE [LARGE SCALE GENOMIC DNA]</scope>
    <source>
        <strain evidence="2 3">NIES-267</strain>
    </source>
</reference>
<accession>A0A1Z4LPU6</accession>
<dbReference type="NCBIfam" id="NF041216">
    <property type="entry name" value="CU044_2847_fam"/>
    <property type="match status" value="1"/>
</dbReference>
<proteinExistence type="predicted"/>
<protein>
    <recommendedName>
        <fullName evidence="1">Trypsin-co-occurring domain-containing protein</fullName>
    </recommendedName>
</protein>